<feature type="transmembrane region" description="Helical" evidence="1">
    <location>
        <begin position="12"/>
        <end position="31"/>
    </location>
</feature>
<gene>
    <name evidence="2" type="ORF">GQ607_016326</name>
</gene>
<feature type="transmembrane region" description="Helical" evidence="1">
    <location>
        <begin position="109"/>
        <end position="128"/>
    </location>
</feature>
<keyword evidence="1" id="KW-1133">Transmembrane helix</keyword>
<keyword evidence="3" id="KW-1185">Reference proteome</keyword>
<evidence type="ECO:0000313" key="2">
    <source>
        <dbReference type="EMBL" id="KAF0316477.1"/>
    </source>
</evidence>
<dbReference type="Proteomes" id="UP000434172">
    <property type="component" value="Unassembled WGS sequence"/>
</dbReference>
<accession>A0A8H3ZHU0</accession>
<organism evidence="2 3">
    <name type="scientific">Colletotrichum asianum</name>
    <dbReference type="NCBI Taxonomy" id="702518"/>
    <lineage>
        <taxon>Eukaryota</taxon>
        <taxon>Fungi</taxon>
        <taxon>Dikarya</taxon>
        <taxon>Ascomycota</taxon>
        <taxon>Pezizomycotina</taxon>
        <taxon>Sordariomycetes</taxon>
        <taxon>Hypocreomycetidae</taxon>
        <taxon>Glomerellales</taxon>
        <taxon>Glomerellaceae</taxon>
        <taxon>Colletotrichum</taxon>
        <taxon>Colletotrichum gloeosporioides species complex</taxon>
    </lineage>
</organism>
<dbReference type="EMBL" id="WOWK01000158">
    <property type="protein sequence ID" value="KAF0316477.1"/>
    <property type="molecule type" value="Genomic_DNA"/>
</dbReference>
<keyword evidence="1" id="KW-0812">Transmembrane</keyword>
<proteinExistence type="predicted"/>
<evidence type="ECO:0008006" key="4">
    <source>
        <dbReference type="Google" id="ProtNLM"/>
    </source>
</evidence>
<sequence length="182" mass="19933">MASEATNIVLRKITIFAFPPAFIILLIHGIISNCAFPALGILPLAASAILGLFIIRRDLIAALGSPIQALTPSNVFFADATLGIFHLVFLFISWALIREPWDRGHIVLGTYGTVPLMLDTAIHLYVLLPQIGHMLVSRRCDCPHCQSVSKTSYFTTGVSEYTPLSDGDTEPEFLERDLEAGH</sequence>
<feature type="transmembrane region" description="Helical" evidence="1">
    <location>
        <begin position="76"/>
        <end position="97"/>
    </location>
</feature>
<reference evidence="2 3" key="1">
    <citation type="submission" date="2019-12" db="EMBL/GenBank/DDBJ databases">
        <title>A genome sequence resource for the geographically widespread anthracnose pathogen Colletotrichum asianum.</title>
        <authorList>
            <person name="Meng Y."/>
        </authorList>
    </citation>
    <scope>NUCLEOTIDE SEQUENCE [LARGE SCALE GENOMIC DNA]</scope>
    <source>
        <strain evidence="2 3">ICMP 18580</strain>
    </source>
</reference>
<evidence type="ECO:0000313" key="3">
    <source>
        <dbReference type="Proteomes" id="UP000434172"/>
    </source>
</evidence>
<protein>
    <recommendedName>
        <fullName evidence="4">Nucleosome binding protein</fullName>
    </recommendedName>
</protein>
<dbReference type="AlphaFoldDB" id="A0A8H3ZHU0"/>
<dbReference type="OrthoDB" id="5241710at2759"/>
<feature type="transmembrane region" description="Helical" evidence="1">
    <location>
        <begin position="37"/>
        <end position="55"/>
    </location>
</feature>
<evidence type="ECO:0000256" key="1">
    <source>
        <dbReference type="SAM" id="Phobius"/>
    </source>
</evidence>
<comment type="caution">
    <text evidence="2">The sequence shown here is derived from an EMBL/GenBank/DDBJ whole genome shotgun (WGS) entry which is preliminary data.</text>
</comment>
<keyword evidence="1" id="KW-0472">Membrane</keyword>
<name>A0A8H3ZHU0_9PEZI</name>